<proteinExistence type="predicted"/>
<gene>
    <name evidence="1" type="ORF">PsorP6_016470</name>
</gene>
<evidence type="ECO:0000313" key="1">
    <source>
        <dbReference type="EMBL" id="KAI9908673.1"/>
    </source>
</evidence>
<comment type="caution">
    <text evidence="1">The sequence shown here is derived from an EMBL/GenBank/DDBJ whole genome shotgun (WGS) entry which is preliminary data.</text>
</comment>
<name>A0ACC0VSG9_9STRA</name>
<sequence>MFAFSLAITLAMSYTDRTAVLLESPLLRDTHSENTFSYLKLSFFTGNDKIKKTLELERFGERIYENISDLLNFVEIGGNVLLSASKVQRNFAFKCGVEFNKIKHNFAGSRQPYY</sequence>
<protein>
    <submittedName>
        <fullName evidence="1">Uncharacterized protein</fullName>
    </submittedName>
</protein>
<evidence type="ECO:0000313" key="2">
    <source>
        <dbReference type="Proteomes" id="UP001163321"/>
    </source>
</evidence>
<dbReference type="Proteomes" id="UP001163321">
    <property type="component" value="Chromosome 8"/>
</dbReference>
<dbReference type="EMBL" id="CM047587">
    <property type="protein sequence ID" value="KAI9908673.1"/>
    <property type="molecule type" value="Genomic_DNA"/>
</dbReference>
<keyword evidence="2" id="KW-1185">Reference proteome</keyword>
<organism evidence="1 2">
    <name type="scientific">Peronosclerospora sorghi</name>
    <dbReference type="NCBI Taxonomy" id="230839"/>
    <lineage>
        <taxon>Eukaryota</taxon>
        <taxon>Sar</taxon>
        <taxon>Stramenopiles</taxon>
        <taxon>Oomycota</taxon>
        <taxon>Peronosporomycetes</taxon>
        <taxon>Peronosporales</taxon>
        <taxon>Peronosporaceae</taxon>
        <taxon>Peronosclerospora</taxon>
    </lineage>
</organism>
<accession>A0ACC0VSG9</accession>
<reference evidence="1 2" key="1">
    <citation type="journal article" date="2022" name="bioRxiv">
        <title>The genome of the oomycete Peronosclerospora sorghi, a cosmopolitan pathogen of maize and sorghum, is inflated with dispersed pseudogenes.</title>
        <authorList>
            <person name="Fletcher K."/>
            <person name="Martin F."/>
            <person name="Isakeit T."/>
            <person name="Cavanaugh K."/>
            <person name="Magill C."/>
            <person name="Michelmore R."/>
        </authorList>
    </citation>
    <scope>NUCLEOTIDE SEQUENCE [LARGE SCALE GENOMIC DNA]</scope>
    <source>
        <strain evidence="1">P6</strain>
    </source>
</reference>